<organism evidence="4 5">
    <name type="scientific">Micromonospora zhanjiangensis</name>
    <dbReference type="NCBI Taxonomy" id="1522057"/>
    <lineage>
        <taxon>Bacteria</taxon>
        <taxon>Bacillati</taxon>
        <taxon>Actinomycetota</taxon>
        <taxon>Actinomycetes</taxon>
        <taxon>Micromonosporales</taxon>
        <taxon>Micromonosporaceae</taxon>
        <taxon>Micromonospora</taxon>
    </lineage>
</organism>
<dbReference type="InterPro" id="IPR043968">
    <property type="entry name" value="SGNH"/>
</dbReference>
<dbReference type="PANTHER" id="PTHR23028:SF53">
    <property type="entry name" value="ACYL_TRANSF_3 DOMAIN-CONTAINING PROTEIN"/>
    <property type="match status" value="1"/>
</dbReference>
<dbReference type="Pfam" id="PF01757">
    <property type="entry name" value="Acyl_transf_3"/>
    <property type="match status" value="1"/>
</dbReference>
<dbReference type="EMBL" id="JBHSBN010000002">
    <property type="protein sequence ID" value="MFC4105279.1"/>
    <property type="molecule type" value="Genomic_DNA"/>
</dbReference>
<feature type="transmembrane region" description="Helical" evidence="1">
    <location>
        <begin position="222"/>
        <end position="241"/>
    </location>
</feature>
<accession>A0ABV8KGY1</accession>
<dbReference type="RefSeq" id="WP_377542529.1">
    <property type="nucleotide sequence ID" value="NZ_JBHSBN010000002.1"/>
</dbReference>
<dbReference type="InterPro" id="IPR050879">
    <property type="entry name" value="Acyltransferase_3"/>
</dbReference>
<keyword evidence="4" id="KW-0808">Transferase</keyword>
<name>A0ABV8KGY1_9ACTN</name>
<feature type="transmembrane region" description="Helical" evidence="1">
    <location>
        <begin position="309"/>
        <end position="330"/>
    </location>
</feature>
<evidence type="ECO:0000259" key="3">
    <source>
        <dbReference type="Pfam" id="PF19040"/>
    </source>
</evidence>
<comment type="caution">
    <text evidence="4">The sequence shown here is derived from an EMBL/GenBank/DDBJ whole genome shotgun (WGS) entry which is preliminary data.</text>
</comment>
<feature type="transmembrane region" description="Helical" evidence="1">
    <location>
        <begin position="247"/>
        <end position="266"/>
    </location>
</feature>
<dbReference type="EC" id="2.3.1.-" evidence="4"/>
<feature type="transmembrane region" description="Helical" evidence="1">
    <location>
        <begin position="351"/>
        <end position="370"/>
    </location>
</feature>
<feature type="domain" description="SGNH" evidence="3">
    <location>
        <begin position="437"/>
        <end position="662"/>
    </location>
</feature>
<feature type="transmembrane region" description="Helical" evidence="1">
    <location>
        <begin position="67"/>
        <end position="86"/>
    </location>
</feature>
<keyword evidence="1" id="KW-0812">Transmembrane</keyword>
<keyword evidence="1" id="KW-1133">Transmembrane helix</keyword>
<dbReference type="Pfam" id="PF19040">
    <property type="entry name" value="SGNH"/>
    <property type="match status" value="1"/>
</dbReference>
<keyword evidence="4" id="KW-0012">Acyltransferase</keyword>
<feature type="transmembrane region" description="Helical" evidence="1">
    <location>
        <begin position="31"/>
        <end position="46"/>
    </location>
</feature>
<feature type="transmembrane region" description="Helical" evidence="1">
    <location>
        <begin position="138"/>
        <end position="154"/>
    </location>
</feature>
<dbReference type="InterPro" id="IPR002656">
    <property type="entry name" value="Acyl_transf_3_dom"/>
</dbReference>
<gene>
    <name evidence="4" type="ORF">ACFOX0_04905</name>
</gene>
<dbReference type="GO" id="GO:0016746">
    <property type="term" value="F:acyltransferase activity"/>
    <property type="evidence" value="ECO:0007669"/>
    <property type="project" value="UniProtKB-KW"/>
</dbReference>
<evidence type="ECO:0000313" key="5">
    <source>
        <dbReference type="Proteomes" id="UP001595868"/>
    </source>
</evidence>
<reference evidence="5" key="1">
    <citation type="journal article" date="2019" name="Int. J. Syst. Evol. Microbiol.">
        <title>The Global Catalogue of Microorganisms (GCM) 10K type strain sequencing project: providing services to taxonomists for standard genome sequencing and annotation.</title>
        <authorList>
            <consortium name="The Broad Institute Genomics Platform"/>
            <consortium name="The Broad Institute Genome Sequencing Center for Infectious Disease"/>
            <person name="Wu L."/>
            <person name="Ma J."/>
        </authorList>
    </citation>
    <scope>NUCLEOTIDE SEQUENCE [LARGE SCALE GENOMIC DNA]</scope>
    <source>
        <strain evidence="5">2902at01</strain>
    </source>
</reference>
<keyword evidence="5" id="KW-1185">Reference proteome</keyword>
<dbReference type="Proteomes" id="UP001595868">
    <property type="component" value="Unassembled WGS sequence"/>
</dbReference>
<evidence type="ECO:0000313" key="4">
    <source>
        <dbReference type="EMBL" id="MFC4105279.1"/>
    </source>
</evidence>
<feature type="transmembrane region" description="Helical" evidence="1">
    <location>
        <begin position="166"/>
        <end position="188"/>
    </location>
</feature>
<dbReference type="PANTHER" id="PTHR23028">
    <property type="entry name" value="ACETYLTRANSFERASE"/>
    <property type="match status" value="1"/>
</dbReference>
<protein>
    <submittedName>
        <fullName evidence="4">Acyltransferase family protein</fullName>
        <ecNumber evidence="4">2.3.1.-</ecNumber>
    </submittedName>
</protein>
<evidence type="ECO:0000256" key="1">
    <source>
        <dbReference type="SAM" id="Phobius"/>
    </source>
</evidence>
<feature type="domain" description="Acyltransferase 3" evidence="2">
    <location>
        <begin position="2"/>
        <end position="331"/>
    </location>
</feature>
<evidence type="ECO:0000259" key="2">
    <source>
        <dbReference type="Pfam" id="PF01757"/>
    </source>
</evidence>
<sequence length="670" mass="71239">MEGLRGLAVLLVVLWHAGVPGLPGGFVGVDVFFVISGFLITGLITTEIRARGRLSVATFYARRARRLLPSAALVLCAAAVAGYLLLPPVRWRDTAGDVVASALYVVNWRFAERSVDYLAATQAPSIVQHFWSLAVEEQFYLVWPLLMVAVVAAVRRRPARRAFRPIALRVVATVAVGSFAWSVLQTVVDPTRAYFVSTTRVWELALGGLLALARFRASPSPAVAAGLGWTGLAAILGSALLLDVGTAFPGAAALPVTLGTALVVATTGTAGRRGPIGLLRLPALQAVGRISYPLYLWHWPLLVLATARFGGLAWPAGLAVVTLSVVPAYLTHRLVEKPVRHARIFAEDRQAALQLGLACMIASLMAGLALRVPTAPAVDFAGTAGPVIGANAVRNGDPPGSTLVDKVDSIAPDPLAARSDLPDVDRDGCHLGIRESAPHSCVYGSGDAGFTAALIGDSHAAQWTPALQQIARQRGWRLTVDTKSQCPVLDIPVADDSRRRAEPSCAAWSTALRERLRRERPDLIIVTSYDYQALRDGTVLAGADNDLALIAAMRRTWAELAAGSRVVVLRDTPAPRIDVAECVSVHREQLTRCAVDRAAALTGAGTAQEAAASALAGVRLVDLNDAICPDIRCAPVIGGVLVYRDTNHMTATYARTLAPRLDERLQIALR</sequence>
<keyword evidence="1" id="KW-0472">Membrane</keyword>
<proteinExistence type="predicted"/>